<comment type="caution">
    <text evidence="2">The sequence shown here is derived from an EMBL/GenBank/DDBJ whole genome shotgun (WGS) entry which is preliminary data.</text>
</comment>
<keyword evidence="1" id="KW-0472">Membrane</keyword>
<dbReference type="AlphaFoldDB" id="A0A7V8NP58"/>
<proteinExistence type="predicted"/>
<keyword evidence="3" id="KW-1185">Reference proteome</keyword>
<dbReference type="Proteomes" id="UP000567293">
    <property type="component" value="Unassembled WGS sequence"/>
</dbReference>
<keyword evidence="1" id="KW-0812">Transmembrane</keyword>
<feature type="transmembrane region" description="Helical" evidence="1">
    <location>
        <begin position="62"/>
        <end position="85"/>
    </location>
</feature>
<accession>A0A7V8NP58</accession>
<keyword evidence="1" id="KW-1133">Transmembrane helix</keyword>
<name>A0A7V8NP58_9BACT</name>
<organism evidence="2 3">
    <name type="scientific">Candidatus Acidiferrum panamense</name>
    <dbReference type="NCBI Taxonomy" id="2741543"/>
    <lineage>
        <taxon>Bacteria</taxon>
        <taxon>Pseudomonadati</taxon>
        <taxon>Acidobacteriota</taxon>
        <taxon>Terriglobia</taxon>
        <taxon>Candidatus Acidiferrales</taxon>
        <taxon>Candidatus Acidiferrum</taxon>
    </lineage>
</organism>
<evidence type="ECO:0000256" key="1">
    <source>
        <dbReference type="SAM" id="Phobius"/>
    </source>
</evidence>
<dbReference type="EMBL" id="JACDQQ010000729">
    <property type="protein sequence ID" value="MBA0084816.1"/>
    <property type="molecule type" value="Genomic_DNA"/>
</dbReference>
<gene>
    <name evidence="2" type="ORF">HRJ53_07465</name>
</gene>
<sequence>MSNGDQGTPGPPDIATIQVTVKDINCPDTPTELPFATLDPFFRDLFCQFNKTWGLGRWTSEVLAGLLVTASAAVMVLSHVVLLILNPFVLGLSQVVFTFLDSLRKELDQSFALLASSVLNELLGTDFTVQHLAAGADINAHLARAQEIGFLFHRQLLTEFLQSTGMTLDPSGGGFSEPTGPTGAVERITPMSGVRAAARFSGLAINFATANGIIATLAGLVPEVHLDEIREIGEEVAKNLGLGRLQRLALAPIIQILLAEPYKWFINEISRPTQLKLGEVVNPFSGAVMPAPLLWRSLAREGYSDDKIAALLELHRKKPGESDILTLFEGGHYDDARVQTELRRLGYDDTGASVKFEADHLKAQRPYQDEVRAAVVAAYADGHIERGELEGIVNSIPLSADERALVLIAADYKRKVPNKHLTVAQLETALEQGIIDVAEFNAALSVLGYSMDDHYILLLLTLNKLNKLKEAAAAKAARAAAKAAKGGATPPPTSTPTVP</sequence>
<evidence type="ECO:0000313" key="3">
    <source>
        <dbReference type="Proteomes" id="UP000567293"/>
    </source>
</evidence>
<protein>
    <submittedName>
        <fullName evidence="2">Uncharacterized protein</fullName>
    </submittedName>
</protein>
<reference evidence="2" key="1">
    <citation type="submission" date="2020-06" db="EMBL/GenBank/DDBJ databases">
        <title>Legume-microbial interactions unlock mineral nutrients during tropical forest succession.</title>
        <authorList>
            <person name="Epihov D.Z."/>
        </authorList>
    </citation>
    <scope>NUCLEOTIDE SEQUENCE [LARGE SCALE GENOMIC DNA]</scope>
    <source>
        <strain evidence="2">Pan2503</strain>
    </source>
</reference>
<evidence type="ECO:0000313" key="2">
    <source>
        <dbReference type="EMBL" id="MBA0084816.1"/>
    </source>
</evidence>